<organism evidence="2">
    <name type="scientific">uncultured Dysgonomonas sp</name>
    <dbReference type="NCBI Taxonomy" id="206096"/>
    <lineage>
        <taxon>Bacteria</taxon>
        <taxon>Pseudomonadati</taxon>
        <taxon>Bacteroidota</taxon>
        <taxon>Bacteroidia</taxon>
        <taxon>Bacteroidales</taxon>
        <taxon>Dysgonomonadaceae</taxon>
        <taxon>Dysgonomonas</taxon>
        <taxon>environmental samples</taxon>
    </lineage>
</organism>
<dbReference type="InterPro" id="IPR011630">
    <property type="entry name" value="DUF1599"/>
</dbReference>
<reference evidence="2" key="1">
    <citation type="submission" date="2016-04" db="EMBL/GenBank/DDBJ databases">
        <authorList>
            <person name="Evans L.H."/>
            <person name="Alamgir A."/>
            <person name="Owens N."/>
            <person name="Weber N.D."/>
            <person name="Virtaneva K."/>
            <person name="Barbian K."/>
            <person name="Babar A."/>
            <person name="Rosenke K."/>
        </authorList>
    </citation>
    <scope>NUCLEOTIDE SEQUENCE</scope>
    <source>
        <strain evidence="2">86-1</strain>
    </source>
</reference>
<gene>
    <name evidence="2" type="ORF">KL86DYS1_10487</name>
</gene>
<dbReference type="RefSeq" id="WP_296938386.1">
    <property type="nucleotide sequence ID" value="NZ_LT599032.1"/>
</dbReference>
<protein>
    <recommendedName>
        <fullName evidence="1">Nucleotide modification associated domain-containing protein</fullName>
    </recommendedName>
</protein>
<proteinExistence type="predicted"/>
<feature type="domain" description="Nucleotide modification associated" evidence="1">
    <location>
        <begin position="19"/>
        <end position="81"/>
    </location>
</feature>
<evidence type="ECO:0000313" key="2">
    <source>
        <dbReference type="EMBL" id="SBV91985.1"/>
    </source>
</evidence>
<accession>A0A212IYG8</accession>
<sequence length="132" mass="14902">MENKFESICNELVALQKAKNADYGDSFSQSVKEFGLTAALIPITNKVNRLKQLINSDSAQVKDESIDDTLKDLACYAIMTLSEMENNHITVGNILSDDTSFEAKYKDVNITEQKVKYFKINNNIEKVYYSGD</sequence>
<name>A0A212IYG8_9BACT</name>
<dbReference type="EMBL" id="FLUM01000001">
    <property type="protein sequence ID" value="SBV91985.1"/>
    <property type="molecule type" value="Genomic_DNA"/>
</dbReference>
<dbReference type="Pfam" id="PF07659">
    <property type="entry name" value="DUF1599"/>
    <property type="match status" value="1"/>
</dbReference>
<dbReference type="AlphaFoldDB" id="A0A212IYG8"/>
<evidence type="ECO:0000259" key="1">
    <source>
        <dbReference type="Pfam" id="PF07659"/>
    </source>
</evidence>